<proteinExistence type="predicted"/>
<dbReference type="RefSeq" id="WP_213542092.1">
    <property type="nucleotide sequence ID" value="NZ_AP023418.1"/>
</dbReference>
<protein>
    <submittedName>
        <fullName evidence="2">Membrane protein</fullName>
    </submittedName>
</protein>
<organism evidence="2 3">
    <name type="scientific">Vescimonas coprocola</name>
    <dbReference type="NCBI Taxonomy" id="2714355"/>
    <lineage>
        <taxon>Bacteria</taxon>
        <taxon>Bacillati</taxon>
        <taxon>Bacillota</taxon>
        <taxon>Clostridia</taxon>
        <taxon>Eubacteriales</taxon>
        <taxon>Oscillospiraceae</taxon>
        <taxon>Vescimonas</taxon>
    </lineage>
</organism>
<dbReference type="PANTHER" id="PTHR37814">
    <property type="entry name" value="CONSERVED MEMBRANE PROTEIN"/>
    <property type="match status" value="1"/>
</dbReference>
<keyword evidence="3" id="KW-1185">Reference proteome</keyword>
<dbReference type="PANTHER" id="PTHR37814:SF1">
    <property type="entry name" value="MEMBRANE PROTEIN"/>
    <property type="match status" value="1"/>
</dbReference>
<evidence type="ECO:0000256" key="1">
    <source>
        <dbReference type="SAM" id="Phobius"/>
    </source>
</evidence>
<feature type="transmembrane region" description="Helical" evidence="1">
    <location>
        <begin position="79"/>
        <end position="102"/>
    </location>
</feature>
<keyword evidence="1" id="KW-0472">Membrane</keyword>
<reference evidence="2" key="1">
    <citation type="submission" date="2020-09" db="EMBL/GenBank/DDBJ databases">
        <title>New species isolated from human feces.</title>
        <authorList>
            <person name="Kitahara M."/>
            <person name="Shigeno Y."/>
            <person name="Shime M."/>
            <person name="Matsumoto Y."/>
            <person name="Nakamura S."/>
            <person name="Motooka D."/>
            <person name="Fukuoka S."/>
            <person name="Nishikawa H."/>
            <person name="Benno Y."/>
        </authorList>
    </citation>
    <scope>NUCLEOTIDE SEQUENCE</scope>
    <source>
        <strain evidence="2">MM50</strain>
    </source>
</reference>
<dbReference type="AlphaFoldDB" id="A0A810Q512"/>
<feature type="transmembrane region" description="Helical" evidence="1">
    <location>
        <begin position="216"/>
        <end position="245"/>
    </location>
</feature>
<dbReference type="Proteomes" id="UP000681035">
    <property type="component" value="Chromosome"/>
</dbReference>
<evidence type="ECO:0000313" key="3">
    <source>
        <dbReference type="Proteomes" id="UP000681035"/>
    </source>
</evidence>
<feature type="transmembrane region" description="Helical" evidence="1">
    <location>
        <begin position="325"/>
        <end position="346"/>
    </location>
</feature>
<gene>
    <name evidence="2" type="ORF">MM50RIKEN_11100</name>
</gene>
<name>A0A810Q512_9FIRM</name>
<feature type="transmembrane region" description="Helical" evidence="1">
    <location>
        <begin position="265"/>
        <end position="289"/>
    </location>
</feature>
<dbReference type="KEGG" id="vcop:MM50RIKEN_11100"/>
<feature type="transmembrane region" description="Helical" evidence="1">
    <location>
        <begin position="38"/>
        <end position="58"/>
    </location>
</feature>
<feature type="transmembrane region" description="Helical" evidence="1">
    <location>
        <begin position="7"/>
        <end position="26"/>
    </location>
</feature>
<accession>A0A810Q512</accession>
<keyword evidence="1" id="KW-1133">Transmembrane helix</keyword>
<feature type="transmembrane region" description="Helical" evidence="1">
    <location>
        <begin position="142"/>
        <end position="165"/>
    </location>
</feature>
<feature type="transmembrane region" description="Helical" evidence="1">
    <location>
        <begin position="185"/>
        <end position="204"/>
    </location>
</feature>
<keyword evidence="1" id="KW-0812">Transmembrane</keyword>
<sequence>MNEMKTLPLAFTYVGVFLGAGFVSGPELWQFFGAFGNWGYVGFLLAAVLFTLFGILLVRLTQVAHTDEMDRLLVPWNIPWLRAASGIVAAAFLFGVVVIMAAGSGALLEQMTGLPTWIGNALFMLAVALVALLGVTGMVSAFSALIPVLVLATLAFAAAACIKFGTGNIFRLENVNTNPLMPTWLVASLTFVAYNLLGGIGIMAPIGKLVKKRSVIYWGITLAGGMLTVVAASILFSMAVYPAAIEAELPMVAVATAISPTLGTVYGIVLLLSMFCNALASLVAMLTYMEQKQVVFRKHKKLTLAAAAVLSWIGSLAGFGDLISVIFPVFGYLSVVFLVCMMVHFIQCKRREKQSA</sequence>
<feature type="transmembrane region" description="Helical" evidence="1">
    <location>
        <begin position="114"/>
        <end position="135"/>
    </location>
</feature>
<dbReference type="InterPro" id="IPR038728">
    <property type="entry name" value="YkvI-like"/>
</dbReference>
<feature type="transmembrane region" description="Helical" evidence="1">
    <location>
        <begin position="301"/>
        <end position="319"/>
    </location>
</feature>
<dbReference type="EMBL" id="AP023418">
    <property type="protein sequence ID" value="BCK81347.1"/>
    <property type="molecule type" value="Genomic_DNA"/>
</dbReference>
<evidence type="ECO:0000313" key="2">
    <source>
        <dbReference type="EMBL" id="BCK81347.1"/>
    </source>
</evidence>